<accession>A0A1X1VC08</accession>
<dbReference type="PANTHER" id="PTHR43236:SF1">
    <property type="entry name" value="BLL7220 PROTEIN"/>
    <property type="match status" value="1"/>
</dbReference>
<dbReference type="SUPFAM" id="SSF47413">
    <property type="entry name" value="lambda repressor-like DNA-binding domains"/>
    <property type="match status" value="1"/>
</dbReference>
<keyword evidence="4" id="KW-1185">Reference proteome</keyword>
<dbReference type="PANTHER" id="PTHR43236">
    <property type="entry name" value="ANTITOXIN HIGA1"/>
    <property type="match status" value="1"/>
</dbReference>
<evidence type="ECO:0000313" key="4">
    <source>
        <dbReference type="Proteomes" id="UP000193738"/>
    </source>
</evidence>
<protein>
    <submittedName>
        <fullName evidence="3">DNA-binding protein</fullName>
    </submittedName>
</protein>
<dbReference type="STRING" id="1777.AWC07_10600"/>
<keyword evidence="3" id="KW-0238">DNA-binding</keyword>
<dbReference type="InterPro" id="IPR001387">
    <property type="entry name" value="Cro/C1-type_HTH"/>
</dbReference>
<reference evidence="3 4" key="1">
    <citation type="submission" date="2016-01" db="EMBL/GenBank/DDBJ databases">
        <title>The new phylogeny of the genus Mycobacterium.</title>
        <authorList>
            <person name="Tarcisio F."/>
            <person name="Conor M."/>
            <person name="Antonella G."/>
            <person name="Elisabetta G."/>
            <person name="Giulia F.S."/>
            <person name="Sara T."/>
            <person name="Anna F."/>
            <person name="Clotilde B."/>
            <person name="Roberto B."/>
            <person name="Veronica D.S."/>
            <person name="Fabio R."/>
            <person name="Monica P."/>
            <person name="Olivier J."/>
            <person name="Enrico T."/>
            <person name="Nicola S."/>
        </authorList>
    </citation>
    <scope>NUCLEOTIDE SEQUENCE [LARGE SCALE GENOMIC DNA]</scope>
    <source>
        <strain evidence="3 4">DSM 43505</strain>
    </source>
</reference>
<dbReference type="SMART" id="SM00530">
    <property type="entry name" value="HTH_XRE"/>
    <property type="match status" value="1"/>
</dbReference>
<dbReference type="InterPro" id="IPR052345">
    <property type="entry name" value="Rad_response_metalloprotease"/>
</dbReference>
<dbReference type="PROSITE" id="PS50943">
    <property type="entry name" value="HTH_CROC1"/>
    <property type="match status" value="1"/>
</dbReference>
<dbReference type="Gene3D" id="1.10.260.40">
    <property type="entry name" value="lambda repressor-like DNA-binding domains"/>
    <property type="match status" value="1"/>
</dbReference>
<feature type="domain" description="HTH cro/C1-type" evidence="2">
    <location>
        <begin position="24"/>
        <end position="78"/>
    </location>
</feature>
<comment type="caution">
    <text evidence="3">The sequence shown here is derived from an EMBL/GenBank/DDBJ whole genome shotgun (WGS) entry which is preliminary data.</text>
</comment>
<dbReference type="GO" id="GO:0003677">
    <property type="term" value="F:DNA binding"/>
    <property type="evidence" value="ECO:0007669"/>
    <property type="project" value="UniProtKB-KW"/>
</dbReference>
<dbReference type="InterPro" id="IPR010982">
    <property type="entry name" value="Lambda_DNA-bd_dom_sf"/>
</dbReference>
<dbReference type="Proteomes" id="UP000193738">
    <property type="component" value="Unassembled WGS sequence"/>
</dbReference>
<proteinExistence type="inferred from homology"/>
<dbReference type="Gene3D" id="1.10.10.2910">
    <property type="match status" value="1"/>
</dbReference>
<dbReference type="EMBL" id="LQOX01000116">
    <property type="protein sequence ID" value="ORV66623.1"/>
    <property type="molecule type" value="Genomic_DNA"/>
</dbReference>
<dbReference type="Pfam" id="PF01381">
    <property type="entry name" value="HTH_3"/>
    <property type="match status" value="1"/>
</dbReference>
<dbReference type="AlphaFoldDB" id="A0A1X1VC08"/>
<organism evidence="3 4">
    <name type="scientific">Mycobacterium gastri</name>
    <dbReference type="NCBI Taxonomy" id="1777"/>
    <lineage>
        <taxon>Bacteria</taxon>
        <taxon>Bacillati</taxon>
        <taxon>Actinomycetota</taxon>
        <taxon>Actinomycetes</taxon>
        <taxon>Mycobacteriales</taxon>
        <taxon>Mycobacteriaceae</taxon>
        <taxon>Mycobacterium</taxon>
    </lineage>
</organism>
<evidence type="ECO:0000313" key="3">
    <source>
        <dbReference type="EMBL" id="ORV66623.1"/>
    </source>
</evidence>
<gene>
    <name evidence="3" type="ORF">AWC07_10600</name>
</gene>
<dbReference type="InterPro" id="IPR010359">
    <property type="entry name" value="IrrE_HExxH"/>
</dbReference>
<dbReference type="Pfam" id="PF06114">
    <property type="entry name" value="Peptidase_M78"/>
    <property type="match status" value="1"/>
</dbReference>
<comment type="similarity">
    <text evidence="1">Belongs to the short-chain fatty acyl-CoA assimilation regulator (ScfR) family.</text>
</comment>
<evidence type="ECO:0000256" key="1">
    <source>
        <dbReference type="ARBA" id="ARBA00007227"/>
    </source>
</evidence>
<evidence type="ECO:0000259" key="2">
    <source>
        <dbReference type="PROSITE" id="PS50943"/>
    </source>
</evidence>
<name>A0A1X1VC08_MYCGS</name>
<dbReference type="RefSeq" id="WP_036412988.1">
    <property type="nucleotide sequence ID" value="NZ_LQOX01000116.1"/>
</dbReference>
<dbReference type="CDD" id="cd00093">
    <property type="entry name" value="HTH_XRE"/>
    <property type="match status" value="1"/>
</dbReference>
<sequence>MPDDVQLDLFCGSGVVKSFEASRLRQARVLKAWTKAHLAKEVGVSAALIGQYEARVTKPGPDVLERLARKLEVPVNFFATGRPLAELDAGNAHFRSLRATRAIDRSRAAAYVEQVWELAHALEKRVRFPDLDLPEVPVGMSSVGAAKLLRRHWGIGSGPVRHLAATMESRGIIVTIIALSRSEVATVDAFSTSWLGERPIVVVTPERSSTIYRYRFTCAHELGHLLLHRDLAPGDVRREREADQFAAEFLTPAEQISPHLPRSMDLAALDRLGRTWGVSIESLVRRMGELRTVSESSVQRAYRRLRVLQPFAAAEPVASYPGELPMLLQEAQRVAENSGFSIGDLARELQWKPAHVREMLGMCDPRPTLSLVRGAETS</sequence>